<dbReference type="EMBL" id="UINC01017539">
    <property type="protein sequence ID" value="SVA72831.1"/>
    <property type="molecule type" value="Genomic_DNA"/>
</dbReference>
<protein>
    <submittedName>
        <fullName evidence="1">Uncharacterized protein</fullName>
    </submittedName>
</protein>
<sequence>MTSYLHIHIDAINRGPTIQGDHKTIT</sequence>
<name>A0A381Y876_9ZZZZ</name>
<dbReference type="AlphaFoldDB" id="A0A381Y876"/>
<gene>
    <name evidence="1" type="ORF">METZ01_LOCUS125685</name>
</gene>
<accession>A0A381Y876</accession>
<organism evidence="1">
    <name type="scientific">marine metagenome</name>
    <dbReference type="NCBI Taxonomy" id="408172"/>
    <lineage>
        <taxon>unclassified sequences</taxon>
        <taxon>metagenomes</taxon>
        <taxon>ecological metagenomes</taxon>
    </lineage>
</organism>
<proteinExistence type="predicted"/>
<evidence type="ECO:0000313" key="1">
    <source>
        <dbReference type="EMBL" id="SVA72831.1"/>
    </source>
</evidence>
<reference evidence="1" key="1">
    <citation type="submission" date="2018-05" db="EMBL/GenBank/DDBJ databases">
        <authorList>
            <person name="Lanie J.A."/>
            <person name="Ng W.-L."/>
            <person name="Kazmierczak K.M."/>
            <person name="Andrzejewski T.M."/>
            <person name="Davidsen T.M."/>
            <person name="Wayne K.J."/>
            <person name="Tettelin H."/>
            <person name="Glass J.I."/>
            <person name="Rusch D."/>
            <person name="Podicherti R."/>
            <person name="Tsui H.-C.T."/>
            <person name="Winkler M.E."/>
        </authorList>
    </citation>
    <scope>NUCLEOTIDE SEQUENCE</scope>
</reference>